<name>N1WD45_9LEPT</name>
<keyword evidence="3" id="KW-1185">Reference proteome</keyword>
<reference evidence="2" key="1">
    <citation type="submission" date="2013-03" db="EMBL/GenBank/DDBJ databases">
        <authorList>
            <person name="Harkins D.M."/>
            <person name="Durkin A.S."/>
            <person name="Brinkac L.M."/>
            <person name="Haft D.H."/>
            <person name="Selengut J.D."/>
            <person name="Sanka R."/>
            <person name="DePew J."/>
            <person name="Purushe J."/>
            <person name="Hartskeerl R.A."/>
            <person name="Ahmed A."/>
            <person name="van der Linden H."/>
            <person name="Goris M.G.A."/>
            <person name="Vinetz J.M."/>
            <person name="Sutton G.G."/>
            <person name="Nierman W.C."/>
            <person name="Fouts D.E."/>
        </authorList>
    </citation>
    <scope>NUCLEOTIDE SEQUENCE [LARGE SCALE GENOMIC DNA]</scope>
    <source>
        <strain evidence="2">ICFT</strain>
    </source>
</reference>
<evidence type="ECO:0000313" key="2">
    <source>
        <dbReference type="EMBL" id="EMY78181.1"/>
    </source>
</evidence>
<evidence type="ECO:0000313" key="3">
    <source>
        <dbReference type="Proteomes" id="UP000012313"/>
    </source>
</evidence>
<accession>N1WD45</accession>
<dbReference type="AlphaFoldDB" id="N1WD45"/>
<feature type="transmembrane region" description="Helical" evidence="1">
    <location>
        <begin position="20"/>
        <end position="37"/>
    </location>
</feature>
<comment type="caution">
    <text evidence="2">The sequence shown here is derived from an EMBL/GenBank/DDBJ whole genome shotgun (WGS) entry which is preliminary data.</text>
</comment>
<proteinExistence type="predicted"/>
<keyword evidence="1" id="KW-0812">Transmembrane</keyword>
<gene>
    <name evidence="2" type="ORF">LEP1GSC060_1366</name>
</gene>
<keyword evidence="1" id="KW-1133">Transmembrane helix</keyword>
<keyword evidence="1" id="KW-0472">Membrane</keyword>
<sequence>MKFVLKPNRCGRKDSLADGLVIGAIFFFSFSRFRFIVDGLNFGKGNELQ</sequence>
<organism evidence="2 3">
    <name type="scientific">Leptospira weilii serovar Ranarum str. ICFT</name>
    <dbReference type="NCBI Taxonomy" id="1218598"/>
    <lineage>
        <taxon>Bacteria</taxon>
        <taxon>Pseudomonadati</taxon>
        <taxon>Spirochaetota</taxon>
        <taxon>Spirochaetia</taxon>
        <taxon>Leptospirales</taxon>
        <taxon>Leptospiraceae</taxon>
        <taxon>Leptospira</taxon>
    </lineage>
</organism>
<evidence type="ECO:0000256" key="1">
    <source>
        <dbReference type="SAM" id="Phobius"/>
    </source>
</evidence>
<dbReference type="Proteomes" id="UP000012313">
    <property type="component" value="Unassembled WGS sequence"/>
</dbReference>
<dbReference type="EMBL" id="AOHC02000025">
    <property type="protein sequence ID" value="EMY78181.1"/>
    <property type="molecule type" value="Genomic_DNA"/>
</dbReference>
<protein>
    <submittedName>
        <fullName evidence="2">Uncharacterized protein</fullName>
    </submittedName>
</protein>